<evidence type="ECO:0000313" key="3">
    <source>
        <dbReference type="Proteomes" id="UP000014174"/>
    </source>
</evidence>
<keyword evidence="1" id="KW-0812">Transmembrane</keyword>
<dbReference type="Proteomes" id="UP000014174">
    <property type="component" value="Unassembled WGS sequence"/>
</dbReference>
<evidence type="ECO:0008006" key="4">
    <source>
        <dbReference type="Google" id="ProtNLM"/>
    </source>
</evidence>
<gene>
    <name evidence="2" type="ORF">ADIARSV_1099</name>
</gene>
<dbReference type="Pfam" id="PF12732">
    <property type="entry name" value="YtxH"/>
    <property type="match status" value="1"/>
</dbReference>
<organism evidence="2 3">
    <name type="scientific">Arcticibacter svalbardensis MN12-7</name>
    <dbReference type="NCBI Taxonomy" id="1150600"/>
    <lineage>
        <taxon>Bacteria</taxon>
        <taxon>Pseudomonadati</taxon>
        <taxon>Bacteroidota</taxon>
        <taxon>Sphingobacteriia</taxon>
        <taxon>Sphingobacteriales</taxon>
        <taxon>Sphingobacteriaceae</taxon>
        <taxon>Arcticibacter</taxon>
    </lineage>
</organism>
<feature type="transmembrane region" description="Helical" evidence="1">
    <location>
        <begin position="20"/>
        <end position="39"/>
    </location>
</feature>
<dbReference type="STRING" id="1150600.ADIARSV_1099"/>
<keyword evidence="3" id="KW-1185">Reference proteome</keyword>
<dbReference type="Gene3D" id="1.20.120.20">
    <property type="entry name" value="Apolipoprotein"/>
    <property type="match status" value="1"/>
</dbReference>
<sequence>MNYKKYLHSGLSDNTDTAKVLAALLAGVALGAAIGILFAPESGSETRSLLSDKAKDLASNVKDKVQTAKDSLSVKADELKETKDEVVTKVKEKFNKASGEVDGAVNG</sequence>
<protein>
    <recommendedName>
        <fullName evidence="4">Gas vesicle protein</fullName>
    </recommendedName>
</protein>
<name>R9GVM8_9SPHI</name>
<dbReference type="RefSeq" id="WP_016194343.1">
    <property type="nucleotide sequence ID" value="NZ_AQPN01000043.1"/>
</dbReference>
<accession>R9GVM8</accession>
<comment type="caution">
    <text evidence="2">The sequence shown here is derived from an EMBL/GenBank/DDBJ whole genome shotgun (WGS) entry which is preliminary data.</text>
</comment>
<dbReference type="EMBL" id="AQPN01000043">
    <property type="protein sequence ID" value="EOR95786.1"/>
    <property type="molecule type" value="Genomic_DNA"/>
</dbReference>
<dbReference type="InterPro" id="IPR024623">
    <property type="entry name" value="YtxH"/>
</dbReference>
<dbReference type="PATRIC" id="fig|1150600.3.peg.1081"/>
<evidence type="ECO:0000256" key="1">
    <source>
        <dbReference type="SAM" id="Phobius"/>
    </source>
</evidence>
<dbReference type="eggNOG" id="COG4980">
    <property type="taxonomic scope" value="Bacteria"/>
</dbReference>
<evidence type="ECO:0000313" key="2">
    <source>
        <dbReference type="EMBL" id="EOR95786.1"/>
    </source>
</evidence>
<dbReference type="PANTHER" id="PTHR35792">
    <property type="entry name" value="GENERAL STRESS PROTEIN"/>
    <property type="match status" value="1"/>
</dbReference>
<dbReference type="AlphaFoldDB" id="R9GVM8"/>
<dbReference type="OrthoDB" id="798344at2"/>
<dbReference type="InterPro" id="IPR052928">
    <property type="entry name" value="Desiccation-related_membrane"/>
</dbReference>
<reference evidence="2 3" key="1">
    <citation type="journal article" date="2013" name="Genome Announc.">
        <title>Draft Genome Sequence of Arcticibacter svalbardensis Strain MN12-7T, a Member of the Family Sphingobacteriaceae Isolated from an Arctic Soil Sample.</title>
        <authorList>
            <person name="Shivaji S."/>
            <person name="Ara S."/>
            <person name="Prasad S."/>
            <person name="Manasa B.P."/>
            <person name="Begum Z."/>
            <person name="Singh A."/>
            <person name="Kumar Pinnaka A."/>
        </authorList>
    </citation>
    <scope>NUCLEOTIDE SEQUENCE [LARGE SCALE GENOMIC DNA]</scope>
    <source>
        <strain evidence="2 3">MN12-7</strain>
    </source>
</reference>
<dbReference type="PANTHER" id="PTHR35792:SF2">
    <property type="entry name" value="GENERAL STRESS PROTEIN"/>
    <property type="match status" value="1"/>
</dbReference>
<keyword evidence="1" id="KW-0472">Membrane</keyword>
<proteinExistence type="predicted"/>
<keyword evidence="1" id="KW-1133">Transmembrane helix</keyword>